<dbReference type="Gene3D" id="3.30.2010.10">
    <property type="entry name" value="Metalloproteases ('zincins'), catalytic domain"/>
    <property type="match status" value="1"/>
</dbReference>
<keyword evidence="3" id="KW-1185">Reference proteome</keyword>
<dbReference type="AlphaFoldDB" id="A0A844Z7I9"/>
<dbReference type="PANTHER" id="PTHR30399:SF1">
    <property type="entry name" value="UTP PYROPHOSPHATASE"/>
    <property type="match status" value="1"/>
</dbReference>
<evidence type="ECO:0000313" key="2">
    <source>
        <dbReference type="EMBL" id="MXO82770.1"/>
    </source>
</evidence>
<dbReference type="EMBL" id="WTYZ01000001">
    <property type="protein sequence ID" value="MXO82770.1"/>
    <property type="molecule type" value="Genomic_DNA"/>
</dbReference>
<dbReference type="Proteomes" id="UP000460290">
    <property type="component" value="Unassembled WGS sequence"/>
</dbReference>
<feature type="domain" description="YgjP-like metallopeptidase" evidence="1">
    <location>
        <begin position="38"/>
        <end position="233"/>
    </location>
</feature>
<comment type="caution">
    <text evidence="2">The sequence shown here is derived from an EMBL/GenBank/DDBJ whole genome shotgun (WGS) entry which is preliminary data.</text>
</comment>
<proteinExistence type="predicted"/>
<organism evidence="2 3">
    <name type="scientific">Pontixanthobacter aestiaquae</name>
    <dbReference type="NCBI Taxonomy" id="1509367"/>
    <lineage>
        <taxon>Bacteria</taxon>
        <taxon>Pseudomonadati</taxon>
        <taxon>Pseudomonadota</taxon>
        <taxon>Alphaproteobacteria</taxon>
        <taxon>Sphingomonadales</taxon>
        <taxon>Erythrobacteraceae</taxon>
        <taxon>Pontixanthobacter</taxon>
    </lineage>
</organism>
<sequence>MMDWLRPNQQTRSEKRCIEVAGRTLPVTIKRHRTAKRLIMRLAPDGSELRVTMPRWGQSIDALEFAESRRAWIAAQLDKVEEASPPQSGGHIDFIGEPVTIAWDAQAPRKPRLVETTLHIGGPQDSLHSRIERWLRSEALTIMDRDLAEYCERAGVTKPDIKLSRAQRRWGSCSSSGVVRINWRLIMAPADVRRSVVAHEVAHLLHFDHGPAFHAALDRIFEGDIGHANAWLKVKGRALYAPFG</sequence>
<dbReference type="InterPro" id="IPR002725">
    <property type="entry name" value="YgjP-like_metallopeptidase"/>
</dbReference>
<evidence type="ECO:0000313" key="3">
    <source>
        <dbReference type="Proteomes" id="UP000460290"/>
    </source>
</evidence>
<name>A0A844Z7I9_9SPHN</name>
<dbReference type="InterPro" id="IPR053136">
    <property type="entry name" value="UTP_pyrophosphatase-like"/>
</dbReference>
<dbReference type="PANTHER" id="PTHR30399">
    <property type="entry name" value="UNCHARACTERIZED PROTEIN YGJP"/>
    <property type="match status" value="1"/>
</dbReference>
<dbReference type="CDD" id="cd07344">
    <property type="entry name" value="M48_yhfN_like"/>
    <property type="match status" value="1"/>
</dbReference>
<protein>
    <submittedName>
        <fullName evidence="2">DUF45 domain-containing protein</fullName>
    </submittedName>
</protein>
<dbReference type="OrthoDB" id="9795402at2"/>
<reference evidence="2 3" key="1">
    <citation type="submission" date="2019-12" db="EMBL/GenBank/DDBJ databases">
        <title>Genomic-based taxomic classification of the family Erythrobacteraceae.</title>
        <authorList>
            <person name="Xu L."/>
        </authorList>
    </citation>
    <scope>NUCLEOTIDE SEQUENCE [LARGE SCALE GENOMIC DNA]</scope>
    <source>
        <strain evidence="2 3">KCTC 42006</strain>
    </source>
</reference>
<gene>
    <name evidence="2" type="ORF">GRI35_05225</name>
</gene>
<evidence type="ECO:0000259" key="1">
    <source>
        <dbReference type="Pfam" id="PF01863"/>
    </source>
</evidence>
<dbReference type="RefSeq" id="WP_160613186.1">
    <property type="nucleotide sequence ID" value="NZ_JAUFQM010000001.1"/>
</dbReference>
<accession>A0A844Z7I9</accession>
<dbReference type="Pfam" id="PF01863">
    <property type="entry name" value="YgjP-like"/>
    <property type="match status" value="1"/>
</dbReference>